<evidence type="ECO:0000256" key="1">
    <source>
        <dbReference type="SAM" id="Phobius"/>
    </source>
</evidence>
<proteinExistence type="predicted"/>
<reference evidence="3" key="1">
    <citation type="submission" date="2022-11" db="EMBL/GenBank/DDBJ databases">
        <title>Genomics discovery of giant fungal viruses from subsurface oceanic crustal fluids.</title>
        <authorList>
            <person name="Bhattacharjee A.S."/>
            <person name="Schulz F."/>
            <person name="Woyke T."/>
            <person name="Orcutt B.N."/>
            <person name="Matinez Martinez J."/>
        </authorList>
    </citation>
    <scope>NUCLEOTIDE SEQUENCE</scope>
    <source>
        <strain evidence="2">VSAG1.JdFR</strain>
        <strain evidence="3">VSAG8.JdFR</strain>
    </source>
</reference>
<accession>A0A9E8JWU9</accession>
<keyword evidence="1" id="KW-1133">Transmembrane helix</keyword>
<dbReference type="EMBL" id="OP765584">
    <property type="protein sequence ID" value="UZT29160.1"/>
    <property type="molecule type" value="Genomic_DNA"/>
</dbReference>
<dbReference type="EMBL" id="OP765507">
    <property type="protein sequence ID" value="UZT28824.1"/>
    <property type="molecule type" value="Genomic_DNA"/>
</dbReference>
<keyword evidence="1" id="KW-0472">Membrane</keyword>
<sequence>MERGLTMFVHSAIISLIAYFLMIFLLKQRQRVAENRSLLLFCFVLAYMILFGHGLPNKLNPGLF</sequence>
<name>A0A9E8JWU9_9VIRU</name>
<evidence type="ECO:0000313" key="2">
    <source>
        <dbReference type="EMBL" id="UZT28824.1"/>
    </source>
</evidence>
<protein>
    <submittedName>
        <fullName evidence="3">Uncharacterized protein</fullName>
    </submittedName>
</protein>
<evidence type="ECO:0000313" key="3">
    <source>
        <dbReference type="EMBL" id="UZT29160.1"/>
    </source>
</evidence>
<feature type="transmembrane region" description="Helical" evidence="1">
    <location>
        <begin position="6"/>
        <end position="26"/>
    </location>
</feature>
<keyword evidence="1" id="KW-0812">Transmembrane</keyword>
<organism evidence="3">
    <name type="scientific">Nucleocytoviricota sp</name>
    <dbReference type="NCBI Taxonomy" id="2809609"/>
    <lineage>
        <taxon>Viruses</taxon>
        <taxon>Varidnaviria</taxon>
        <taxon>Bamfordvirae</taxon>
        <taxon>Nucleocytoviricota</taxon>
    </lineage>
</organism>
<feature type="transmembrane region" description="Helical" evidence="1">
    <location>
        <begin position="38"/>
        <end position="55"/>
    </location>
</feature>